<proteinExistence type="predicted"/>
<evidence type="ECO:0000313" key="3">
    <source>
        <dbReference type="EMBL" id="MCS5712228.1"/>
    </source>
</evidence>
<dbReference type="EMBL" id="LKAJ01000011">
    <property type="protein sequence ID" value="KRG20479.1"/>
    <property type="molecule type" value="Genomic_DNA"/>
</dbReference>
<dbReference type="STRING" id="295108.HT99x_02408"/>
<reference evidence="2" key="1">
    <citation type="submission" date="2015-09" db="EMBL/GenBank/DDBJ databases">
        <title>Draft Genome Sequences of Two Novel Amoeba-resistant Intranuclear Bacteria, Candidatus Berkiella cookevillensis and Candidatus Berkiella aquae.</title>
        <authorList>
            <person name="Mehari Y.T."/>
            <person name="Arivett B.A."/>
            <person name="Farone A.L."/>
            <person name="Gunderson J.H."/>
            <person name="Farone M.B."/>
        </authorList>
    </citation>
    <scope>NUCLEOTIDE SEQUENCE [LARGE SCALE GENOMIC DNA]</scope>
    <source>
        <strain evidence="2">HT99</strain>
    </source>
</reference>
<protein>
    <submittedName>
        <fullName evidence="3">TfoX/Sxy family protein</fullName>
    </submittedName>
</protein>
<name>A0A0Q9YIN8_9GAMM</name>
<evidence type="ECO:0000313" key="2">
    <source>
        <dbReference type="EMBL" id="KRG20479.1"/>
    </source>
</evidence>
<dbReference type="PATRIC" id="fig|1590043.3.peg.2454"/>
<feature type="domain" description="TfoX N-terminal" evidence="1">
    <location>
        <begin position="13"/>
        <end position="97"/>
    </location>
</feature>
<organism evidence="2">
    <name type="scientific">Candidatus Berkiella aquae</name>
    <dbReference type="NCBI Taxonomy" id="295108"/>
    <lineage>
        <taxon>Bacteria</taxon>
        <taxon>Pseudomonadati</taxon>
        <taxon>Pseudomonadota</taxon>
        <taxon>Gammaproteobacteria</taxon>
        <taxon>Candidatus Berkiellales</taxon>
        <taxon>Candidatus Berkiellaceae</taxon>
        <taxon>Candidatus Berkiella</taxon>
    </lineage>
</organism>
<reference evidence="3" key="2">
    <citation type="journal article" date="2016" name="Genome Announc.">
        <title>Draft Genome Sequences of Two Novel Amoeba-Resistant Intranuclear Bacteria, 'Candidatus Berkiella cookevillensis' and 'Candidatus Berkiella aquae'.</title>
        <authorList>
            <person name="Mehari Y.T."/>
            <person name="Arivett B.A."/>
            <person name="Farone A.L."/>
            <person name="Gunderson J.H."/>
            <person name="Farone M.B."/>
        </authorList>
    </citation>
    <scope>NUCLEOTIDE SEQUENCE</scope>
    <source>
        <strain evidence="3">HT99</strain>
    </source>
</reference>
<dbReference type="Gene3D" id="3.30.1460.30">
    <property type="entry name" value="YgaC/TfoX-N like chaperone"/>
    <property type="match status" value="1"/>
</dbReference>
<accession>A0A0Q9YIN8</accession>
<dbReference type="InterPro" id="IPR007076">
    <property type="entry name" value="TfoX_N"/>
</dbReference>
<sequence length="108" mass="11885">MATKKSTIDYLLEQVAQAGVVSARKMFGEYAVYCDGKVVALVCDDELFVKPTAVGKQFIGNITEGVPYPGAKAYFLISGDQWEDADWLTELIRISAAELPLPKPKKKK</sequence>
<dbReference type="Pfam" id="PF04993">
    <property type="entry name" value="TfoX_N"/>
    <property type="match status" value="1"/>
</dbReference>
<evidence type="ECO:0000313" key="4">
    <source>
        <dbReference type="Proteomes" id="UP000051497"/>
    </source>
</evidence>
<gene>
    <name evidence="3" type="ORF">HT99x_012365</name>
    <name evidence="2" type="ORF">HT99x_02408</name>
</gene>
<dbReference type="SUPFAM" id="SSF159894">
    <property type="entry name" value="YgaC/TfoX-N like"/>
    <property type="match status" value="1"/>
</dbReference>
<comment type="caution">
    <text evidence="2">The sequence shown here is derived from an EMBL/GenBank/DDBJ whole genome shotgun (WGS) entry which is preliminary data.</text>
</comment>
<dbReference type="AlphaFoldDB" id="A0A0Q9YIN8"/>
<dbReference type="EMBL" id="LKAJ02000001">
    <property type="protein sequence ID" value="MCS5712228.1"/>
    <property type="molecule type" value="Genomic_DNA"/>
</dbReference>
<dbReference type="Proteomes" id="UP000051497">
    <property type="component" value="Unassembled WGS sequence"/>
</dbReference>
<keyword evidence="4" id="KW-1185">Reference proteome</keyword>
<reference evidence="3" key="3">
    <citation type="submission" date="2021-06" db="EMBL/GenBank/DDBJ databases">
        <title>Genomic Description and Analysis of Intracellular Bacteria, Candidatus Berkiella cookevillensis and Candidatus Berkiella aquae.</title>
        <authorList>
            <person name="Kidane D.T."/>
            <person name="Mehari Y.T."/>
            <person name="Rice F.C."/>
            <person name="Arivett B.A."/>
            <person name="Farone A.L."/>
            <person name="Berk S.G."/>
            <person name="Farone M.B."/>
        </authorList>
    </citation>
    <scope>NUCLEOTIDE SEQUENCE</scope>
    <source>
        <strain evidence="3">HT99</strain>
    </source>
</reference>
<evidence type="ECO:0000259" key="1">
    <source>
        <dbReference type="Pfam" id="PF04993"/>
    </source>
</evidence>
<dbReference type="RefSeq" id="WP_075067020.1">
    <property type="nucleotide sequence ID" value="NZ_LKAJ02000001.1"/>
</dbReference>
<dbReference type="OrthoDB" id="8687154at2"/>